<dbReference type="Gene3D" id="3.40.50.1580">
    <property type="entry name" value="Nucleoside phosphorylase domain"/>
    <property type="match status" value="1"/>
</dbReference>
<dbReference type="CDD" id="cd09008">
    <property type="entry name" value="MTAN"/>
    <property type="match status" value="1"/>
</dbReference>
<evidence type="ECO:0000259" key="1">
    <source>
        <dbReference type="Pfam" id="PF00931"/>
    </source>
</evidence>
<dbReference type="InterPro" id="IPR035994">
    <property type="entry name" value="Nucleoside_phosphorylase_sf"/>
</dbReference>
<dbReference type="InterPro" id="IPR053137">
    <property type="entry name" value="NLR-like"/>
</dbReference>
<dbReference type="InterPro" id="IPR000845">
    <property type="entry name" value="Nucleoside_phosphorylase_d"/>
</dbReference>
<evidence type="ECO:0008006" key="5">
    <source>
        <dbReference type="Google" id="ProtNLM"/>
    </source>
</evidence>
<dbReference type="EMBL" id="JAACFV010000140">
    <property type="protein sequence ID" value="KAF7504364.1"/>
    <property type="molecule type" value="Genomic_DNA"/>
</dbReference>
<evidence type="ECO:0000313" key="3">
    <source>
        <dbReference type="EMBL" id="KAF7504364.1"/>
    </source>
</evidence>
<dbReference type="Proteomes" id="UP000606974">
    <property type="component" value="Unassembled WGS sequence"/>
</dbReference>
<dbReference type="SUPFAM" id="SSF52540">
    <property type="entry name" value="P-loop containing nucleoside triphosphate hydrolases"/>
    <property type="match status" value="1"/>
</dbReference>
<sequence>MASPQALQREDYQVGVICALAIEQAAVLATLDGDEHPGPTPVSGDDNQYTFGRIKDHNIVIACLPAGSIGTANACNVATNMQRSFPIRFGLMVGIAGGVWSEENDVHLGDVVVSQPKGQFGGVVQYDFGKTEKDGKFNRTSQLHQPPKVLLHSLQRLQTEHLRKGSNLREILDTMFEKEPHMVERFDHPGTEHDQLFDASYDHESGPTKCDRCDPLKVPEDWEARETSNPRIHYGTIASANQVMRHGPTRDRVAADLGAICFEMEAAGLMNNFPCLVIRGICDYADTHKNKKWQGYAAATAAAFAKELLSFIPSQEVVKMAPAYKNEHWIVPRGSSTHFTGRASVIEEVQDRLCNPPREFESKQRRFVIVGMGGIGKSEICLKVAENVRESFWGVFWIDVSSTANAERGYTDIGRMCGLPEPTQQEVRTWLAAAKHKWLLILDNADDPETDYAQYFPSGNRGCVILTTRNHQCQVHSNVGYRELETLARSEAVGLLLKTTNVEPSLWESHETIAGKVVDILGSHTLAVVQAGAFIQQGLCSLEDYPTHFVQQRQRLLQFRPKQARSEYGDVYATFEVSAKHLEESDQHSTKIALALLRFLAFVHFDSVPVFIFERAWKKAQSILFHESQEMSDQRLDLTEWHVSRLIAFMQSLPADKKRKGGHRPFSKSLKRMRPRKWQRQSKSLFDDEFDTILLDQACAALASLSIISIDKTTHTLTIHPLVHAWAMDRLEISERDEARISTGCILAMSMQGRWYVPFWSQLEAYVESYLHTWLLESSVVSFEVIQFLYNLALSLDETSLSPPQAELTVMLP</sequence>
<dbReference type="InterPro" id="IPR027417">
    <property type="entry name" value="P-loop_NTPase"/>
</dbReference>
<dbReference type="InterPro" id="IPR002182">
    <property type="entry name" value="NB-ARC"/>
</dbReference>
<comment type="caution">
    <text evidence="3">The sequence shown here is derived from an EMBL/GenBank/DDBJ whole genome shotgun (WGS) entry which is preliminary data.</text>
</comment>
<feature type="domain" description="Nucleoside phosphorylase" evidence="2">
    <location>
        <begin position="14"/>
        <end position="308"/>
    </location>
</feature>
<keyword evidence="4" id="KW-1185">Reference proteome</keyword>
<evidence type="ECO:0000313" key="4">
    <source>
        <dbReference type="Proteomes" id="UP000606974"/>
    </source>
</evidence>
<gene>
    <name evidence="3" type="ORF">GJ744_002421</name>
</gene>
<name>A0A8H7ABB0_9EURO</name>
<dbReference type="SUPFAM" id="SSF53167">
    <property type="entry name" value="Purine and uridine phosphorylases"/>
    <property type="match status" value="1"/>
</dbReference>
<dbReference type="PANTHER" id="PTHR46082">
    <property type="entry name" value="ATP/GTP-BINDING PROTEIN-RELATED"/>
    <property type="match status" value="1"/>
</dbReference>
<protein>
    <recommendedName>
        <fullName evidence="5">Nucleoside phosphorylase domain-containing protein</fullName>
    </recommendedName>
</protein>
<dbReference type="Gene3D" id="3.40.50.300">
    <property type="entry name" value="P-loop containing nucleotide triphosphate hydrolases"/>
    <property type="match status" value="1"/>
</dbReference>
<dbReference type="GO" id="GO:0043531">
    <property type="term" value="F:ADP binding"/>
    <property type="evidence" value="ECO:0007669"/>
    <property type="project" value="InterPro"/>
</dbReference>
<dbReference type="Pfam" id="PF00931">
    <property type="entry name" value="NB-ARC"/>
    <property type="match status" value="1"/>
</dbReference>
<dbReference type="GO" id="GO:0003824">
    <property type="term" value="F:catalytic activity"/>
    <property type="evidence" value="ECO:0007669"/>
    <property type="project" value="InterPro"/>
</dbReference>
<evidence type="ECO:0000259" key="2">
    <source>
        <dbReference type="Pfam" id="PF01048"/>
    </source>
</evidence>
<accession>A0A8H7ABB0</accession>
<dbReference type="Pfam" id="PF01048">
    <property type="entry name" value="PNP_UDP_1"/>
    <property type="match status" value="1"/>
</dbReference>
<reference evidence="3" key="1">
    <citation type="submission" date="2020-02" db="EMBL/GenBank/DDBJ databases">
        <authorList>
            <person name="Palmer J.M."/>
        </authorList>
    </citation>
    <scope>NUCLEOTIDE SEQUENCE</scope>
    <source>
        <strain evidence="3">EPUS1.4</strain>
        <tissue evidence="3">Thallus</tissue>
    </source>
</reference>
<dbReference type="PANTHER" id="PTHR46082:SF11">
    <property type="entry name" value="AAA+ ATPASE DOMAIN-CONTAINING PROTEIN-RELATED"/>
    <property type="match status" value="1"/>
</dbReference>
<dbReference type="OrthoDB" id="4185609at2759"/>
<organism evidence="3 4">
    <name type="scientific">Endocarpon pusillum</name>
    <dbReference type="NCBI Taxonomy" id="364733"/>
    <lineage>
        <taxon>Eukaryota</taxon>
        <taxon>Fungi</taxon>
        <taxon>Dikarya</taxon>
        <taxon>Ascomycota</taxon>
        <taxon>Pezizomycotina</taxon>
        <taxon>Eurotiomycetes</taxon>
        <taxon>Chaetothyriomycetidae</taxon>
        <taxon>Verrucariales</taxon>
        <taxon>Verrucariaceae</taxon>
        <taxon>Endocarpon</taxon>
    </lineage>
</organism>
<dbReference type="AlphaFoldDB" id="A0A8H7ABB0"/>
<feature type="domain" description="NB-ARC" evidence="1">
    <location>
        <begin position="346"/>
        <end position="497"/>
    </location>
</feature>
<dbReference type="GO" id="GO:0009116">
    <property type="term" value="P:nucleoside metabolic process"/>
    <property type="evidence" value="ECO:0007669"/>
    <property type="project" value="InterPro"/>
</dbReference>
<proteinExistence type="predicted"/>